<evidence type="ECO:0000259" key="2">
    <source>
        <dbReference type="Pfam" id="PF19078"/>
    </source>
</evidence>
<dbReference type="NCBIfam" id="NF033510">
    <property type="entry name" value="Ca_tandemer"/>
    <property type="match status" value="3"/>
</dbReference>
<feature type="domain" description="Bacterial Ig-like" evidence="2">
    <location>
        <begin position="1037"/>
        <end position="1137"/>
    </location>
</feature>
<dbReference type="NCBIfam" id="TIGR01965">
    <property type="entry name" value="VCBS_repeat"/>
    <property type="match status" value="1"/>
</dbReference>
<dbReference type="Gene3D" id="2.60.40.10">
    <property type="entry name" value="Immunoglobulins"/>
    <property type="match status" value="3"/>
</dbReference>
<accession>A0A1A7P0W7</accession>
<gene>
    <name evidence="3" type="ORF">QV03_11795</name>
</gene>
<feature type="compositionally biased region" description="Polar residues" evidence="1">
    <location>
        <begin position="1129"/>
        <end position="1138"/>
    </location>
</feature>
<protein>
    <recommendedName>
        <fullName evidence="2">Bacterial Ig-like domain-containing protein</fullName>
    </recommendedName>
</protein>
<dbReference type="OrthoDB" id="9813456at2"/>
<dbReference type="Proteomes" id="UP000092643">
    <property type="component" value="Unassembled WGS sequence"/>
</dbReference>
<evidence type="ECO:0000313" key="4">
    <source>
        <dbReference type="Proteomes" id="UP000092643"/>
    </source>
</evidence>
<feature type="region of interest" description="Disordered" evidence="1">
    <location>
        <begin position="1892"/>
        <end position="1916"/>
    </location>
</feature>
<dbReference type="PATRIC" id="fig|750.21.peg.2065"/>
<dbReference type="InterPro" id="IPR013783">
    <property type="entry name" value="Ig-like_fold"/>
</dbReference>
<evidence type="ECO:0000313" key="3">
    <source>
        <dbReference type="EMBL" id="OBW94874.1"/>
    </source>
</evidence>
<reference evidence="3 4" key="1">
    <citation type="submission" date="2014-11" db="EMBL/GenBank/DDBJ databases">
        <title>Pan-genome of Gallibacterium spp.</title>
        <authorList>
            <person name="Kudirkiene E."/>
            <person name="Bojesen A.M."/>
        </authorList>
    </citation>
    <scope>NUCLEOTIDE SEQUENCE [LARGE SCALE GENOMIC DNA]</scope>
    <source>
        <strain evidence="3 4">F 279</strain>
    </source>
</reference>
<organism evidence="3 4">
    <name type="scientific">Gallibacterium anatis</name>
    <dbReference type="NCBI Taxonomy" id="750"/>
    <lineage>
        <taxon>Bacteria</taxon>
        <taxon>Pseudomonadati</taxon>
        <taxon>Pseudomonadota</taxon>
        <taxon>Gammaproteobacteria</taxon>
        <taxon>Pasteurellales</taxon>
        <taxon>Pasteurellaceae</taxon>
        <taxon>Gallibacterium</taxon>
    </lineage>
</organism>
<dbReference type="InterPro" id="IPR044048">
    <property type="entry name" value="Big_12"/>
</dbReference>
<dbReference type="Pfam" id="PF19078">
    <property type="entry name" value="Big_12"/>
    <property type="match status" value="1"/>
</dbReference>
<dbReference type="InterPro" id="IPR010221">
    <property type="entry name" value="VCBS_dom"/>
</dbReference>
<proteinExistence type="predicted"/>
<feature type="compositionally biased region" description="Polar residues" evidence="1">
    <location>
        <begin position="1892"/>
        <end position="1906"/>
    </location>
</feature>
<sequence length="1955" mass="207428">MSSDLVIKATTKATDVKSAQLVFADKTYTGTLDESGQWSFTVPKTDLDQLKNGSEYDIAVNLTDDVGNVGRHSHRVTIDNTAPSVTIDIERDALSTSHPESAFTITFTEKPFAQAQAGKASVALTAEQIKGLLSLGNDADKLTITDWSNPSGDGLTWTGKISLTDSAKSGSLDKVKPNLSIATDSYYDQAGNPGSAGSDTVTIDTKVPTITLNGNLAEDGYLNLAEQEQVLHLSGTTTDVEAGQSVIISFVKSDGSAVLDENNQAITVKASVKEGGSWTVDLPVAQVKLLPQGAITVKADVSDEAGNKAPADTKTVTVDTVAPSITISTVSGEDNTVDWAEKTTSGFDIKGTVSGIDQSGVAKGATVTLTFTDKDGQTITKDGKPLTITGTVGDNNQWSAHVDATDASLLKDGKVSASVTDVAGNTGKDNQDFTVAPPPMPVITDYIDTVDYVQPMISKSGAMGSELTIDGASAQIKGRYGETLSFTEITQQGKYGTLTVHTDGTWSYTVNPNASVGDTGKTVQDILQAEKSPLPDTFKVTDANGQEFQLLVNIDDRFAPTGQYSVSVLTSATAKEASHIKSSLQTGTLDGASKETPITEITSVTINGKSIQAKVGIYQEVPNEGAFQINADGSYFFEPYHNGSSFSFTAKVGGEEKTASLSNINTTYSNDLLGTIKGTLAGVPDGEVTLRLYVNKQSKDDTAEVQYGPDSYPNGSDVKVTVTGGQWSISPEQLRQVLNDIWYADRLRGDDEIYLEVKMVDPVTGHTSEASTRYTFIADSQAPMAVQVGYQDATTSQTEHGVVTALIQGNLSLDKGIYANQGDEVKVFYNGQEVGTGTVGDFSTTATGYRDIKITLNKDLPLNGEAFNSELVKVYVTDTAGNTGVSINDNSASERAVDSNMPKPVITAYLDNVGADGKAVVDASAVQTIPNGGFTNDNNGGIKGTITIPDGGYSVDEIWLFFHGLGPYKITVPDEIKHAQNKPVTWEWEIKDTDHQFDQLTTTGKLAEGAINIMARAYNATQDKLSEASDIFTVYIDTRAPTVSIKVADSTLTLNETTQVAFTFDEKPQGFDENDIEVTGGKISDLKQSSTNPLEWTATFTPDPNTETTTASIKVKGASYTDVAGNNGKEGSSANITIDTHKPENTMPPELSLQEDASWSDFGVSVKEGNLANVKVSVEHGQLNITVPSGVTITEGANGSSSLTLKGSESDINTALASLKYQPNSHWSGDDKLTVLSTDNYGQSSTDTTAIKVTAVADTPTLKLTAPKPVDNTTVSDAAGISANYYAVSGGSGGTGMSPKDLIAAFEQATVRGTGVITKFASYDYFDENGDRQDPNKYKPDGLSYPAPNKGYTGNPYHSVKVTGLIYLEEGVTYTFGGRVDDAAVMVIGDQIVTYGMWVRSGASGTGWPSDKTPDGLGNVGGTFSGTYIPEKSGYYQFSFYAHNGNGGGGYTFLYKKGDEATHVISTDTATIFNSVEEAEAAGVHLSDLQAGGFYDVLEPNEVTAGHKIQLSTIDAKLVDTDGSETLTIWLEGVPVGVKISDGEHTFEAEADLAKVDITSWKLDSLTFEAPQNMVARTVELTVRAVATEKSNGSTAEKVDTMNVKVDAHDQLLASFVPNGASALDKLSAWTAKDAQISLTTEVSKNNRLQIIDPSAPSIGNGTSAVVTSANFDVVNGSSITFNWWTINATAGDQVIYRVERLDDTGNWVNAGYGSVQFNGVSVSALNGDVVTVENLATGQYHIVFEVQDNTPQLSGGKLTLQVDNIVLKAPTANSEEVAAARQQAPAIDHSGNESVFVDEVSSTVDLGDGYDKMVITQDGVRIDMQYIHNVEELHLQSAGEQVNIRYADLVKDHLLGGSLKIFGDRADKVDLGANGDQKDNGKFIDTSVNSATANSTEETSNVDNSSDADKGGAWMKNGTIKQGGTTFDVYQYQTSTGTVDIDHQLLIQQGVIIL</sequence>
<comment type="caution">
    <text evidence="3">The sequence shown here is derived from an EMBL/GenBank/DDBJ whole genome shotgun (WGS) entry which is preliminary data.</text>
</comment>
<dbReference type="EMBL" id="JTJO01000084">
    <property type="protein sequence ID" value="OBW94874.1"/>
    <property type="molecule type" value="Genomic_DNA"/>
</dbReference>
<evidence type="ECO:0000256" key="1">
    <source>
        <dbReference type="SAM" id="MobiDB-lite"/>
    </source>
</evidence>
<name>A0A1A7P0W7_9PAST</name>
<feature type="region of interest" description="Disordered" evidence="1">
    <location>
        <begin position="1124"/>
        <end position="1147"/>
    </location>
</feature>